<name>A0A4R4ZNA1_9ACTN</name>
<comment type="caution">
    <text evidence="1">The sequence shown here is derived from an EMBL/GenBank/DDBJ whole genome shotgun (WGS) entry which is preliminary data.</text>
</comment>
<accession>A0A4R4ZNA1</accession>
<dbReference type="RefSeq" id="WP_131903775.1">
    <property type="nucleotide sequence ID" value="NZ_SMKU01000674.1"/>
</dbReference>
<gene>
    <name evidence="1" type="ORF">E1298_46740</name>
</gene>
<reference evidence="1 2" key="1">
    <citation type="submission" date="2019-03" db="EMBL/GenBank/DDBJ databases">
        <title>Draft genome sequences of novel Actinobacteria.</title>
        <authorList>
            <person name="Sahin N."/>
            <person name="Ay H."/>
            <person name="Saygin H."/>
        </authorList>
    </citation>
    <scope>NUCLEOTIDE SEQUENCE [LARGE SCALE GENOMIC DNA]</scope>
    <source>
        <strain evidence="1 2">H3C3</strain>
    </source>
</reference>
<sequence length="233" mass="25411">MKAIQDAIEGSKLATCKIWNLWEKVCEKGLEVSKVKASPGLTAAPLTIPESATFAKTKGLDLRKYKARYNELSGIKDADALVDVTADNFDEVRVLLKKGYLQWGRTNYSGFTGGNCTYIAGITVGWLAENTKLLPEGVRVEQFNLAPGGEGHAFVVVGRASGSDPAKPATWGEEWFLIDPWYSRQRVTRPGTNAVKDPVPGGDYYDKDFLAFIFDGTIAPGPAFTAEELATLR</sequence>
<dbReference type="EMBL" id="SMKU01000674">
    <property type="protein sequence ID" value="TDD59209.1"/>
    <property type="molecule type" value="Genomic_DNA"/>
</dbReference>
<organism evidence="1 2">
    <name type="scientific">Actinomadura rubrisoli</name>
    <dbReference type="NCBI Taxonomy" id="2530368"/>
    <lineage>
        <taxon>Bacteria</taxon>
        <taxon>Bacillati</taxon>
        <taxon>Actinomycetota</taxon>
        <taxon>Actinomycetes</taxon>
        <taxon>Streptosporangiales</taxon>
        <taxon>Thermomonosporaceae</taxon>
        <taxon>Actinomadura</taxon>
    </lineage>
</organism>
<dbReference type="Proteomes" id="UP000294513">
    <property type="component" value="Unassembled WGS sequence"/>
</dbReference>
<protein>
    <submittedName>
        <fullName evidence="1">Uncharacterized protein</fullName>
    </submittedName>
</protein>
<dbReference type="AlphaFoldDB" id="A0A4R4ZNA1"/>
<evidence type="ECO:0000313" key="1">
    <source>
        <dbReference type="EMBL" id="TDD59209.1"/>
    </source>
</evidence>
<proteinExistence type="predicted"/>
<evidence type="ECO:0000313" key="2">
    <source>
        <dbReference type="Proteomes" id="UP000294513"/>
    </source>
</evidence>
<keyword evidence="2" id="KW-1185">Reference proteome</keyword>
<dbReference type="OrthoDB" id="3534838at2"/>